<evidence type="ECO:0000313" key="2">
    <source>
        <dbReference type="Proteomes" id="UP000307602"/>
    </source>
</evidence>
<name>A0A4S1DTX7_9FLAO</name>
<accession>A0A4S1DTX7</accession>
<keyword evidence="2" id="KW-1185">Reference proteome</keyword>
<dbReference type="Proteomes" id="UP000307602">
    <property type="component" value="Unassembled WGS sequence"/>
</dbReference>
<dbReference type="AlphaFoldDB" id="A0A4S1DTX7"/>
<dbReference type="Gene3D" id="1.10.287.470">
    <property type="entry name" value="Helix hairpin bin"/>
    <property type="match status" value="1"/>
</dbReference>
<dbReference type="OrthoDB" id="1522646at2"/>
<proteinExistence type="predicted"/>
<dbReference type="SUPFAM" id="SSF111369">
    <property type="entry name" value="HlyD-like secretion proteins"/>
    <property type="match status" value="1"/>
</dbReference>
<protein>
    <submittedName>
        <fullName evidence="1">Biotin/lipoyl-binding protein</fullName>
    </submittedName>
</protein>
<dbReference type="EMBL" id="SRSO01000033">
    <property type="protein sequence ID" value="TGV00842.1"/>
    <property type="molecule type" value="Genomic_DNA"/>
</dbReference>
<gene>
    <name evidence="1" type="ORF">EM932_17965</name>
</gene>
<organism evidence="1 2">
    <name type="scientific">Flavivirga rizhaonensis</name>
    <dbReference type="NCBI Taxonomy" id="2559571"/>
    <lineage>
        <taxon>Bacteria</taxon>
        <taxon>Pseudomonadati</taxon>
        <taxon>Bacteroidota</taxon>
        <taxon>Flavobacteriia</taxon>
        <taxon>Flavobacteriales</taxon>
        <taxon>Flavobacteriaceae</taxon>
        <taxon>Flavivirga</taxon>
    </lineage>
</organism>
<sequence>MSILSFTAHFDSEEACRTHFKSELKFNVSEKLEKIYVKNGGYVKRDQLLASLNAFTYRQKVQKAEIDLKEATLEFNDLQVRRGFNANTKDSLSKKEYDMMAIKSRYKNALHHL</sequence>
<evidence type="ECO:0000313" key="1">
    <source>
        <dbReference type="EMBL" id="TGV00842.1"/>
    </source>
</evidence>
<dbReference type="Gene3D" id="2.40.50.100">
    <property type="match status" value="1"/>
</dbReference>
<comment type="caution">
    <text evidence="1">The sequence shown here is derived from an EMBL/GenBank/DDBJ whole genome shotgun (WGS) entry which is preliminary data.</text>
</comment>
<reference evidence="1 2" key="1">
    <citation type="submission" date="2019-04" db="EMBL/GenBank/DDBJ databases">
        <authorList>
            <person name="Liu A."/>
        </authorList>
    </citation>
    <scope>NUCLEOTIDE SEQUENCE [LARGE SCALE GENOMIC DNA]</scope>
    <source>
        <strain evidence="1 2">RZ03</strain>
    </source>
</reference>